<protein>
    <submittedName>
        <fullName evidence="5">Methyltransferase</fullName>
    </submittedName>
</protein>
<proteinExistence type="predicted"/>
<dbReference type="GO" id="GO:0008757">
    <property type="term" value="F:S-adenosylmethionine-dependent methyltransferase activity"/>
    <property type="evidence" value="ECO:0007669"/>
    <property type="project" value="InterPro"/>
</dbReference>
<dbReference type="InterPro" id="IPR022642">
    <property type="entry name" value="CheR_C"/>
</dbReference>
<dbReference type="RefSeq" id="WP_099914700.1">
    <property type="nucleotide sequence ID" value="NZ_BMHS01000004.1"/>
</dbReference>
<dbReference type="GO" id="GO:0032259">
    <property type="term" value="P:methylation"/>
    <property type="evidence" value="ECO:0007669"/>
    <property type="project" value="UniProtKB-KW"/>
</dbReference>
<dbReference type="SMART" id="SM00138">
    <property type="entry name" value="MeTrc"/>
    <property type="match status" value="1"/>
</dbReference>
<dbReference type="InterPro" id="IPR050903">
    <property type="entry name" value="Bact_Chemotaxis_MeTrfase"/>
</dbReference>
<keyword evidence="6" id="KW-1185">Reference proteome</keyword>
<evidence type="ECO:0000259" key="4">
    <source>
        <dbReference type="PROSITE" id="PS50123"/>
    </source>
</evidence>
<dbReference type="Pfam" id="PF01739">
    <property type="entry name" value="CheR"/>
    <property type="match status" value="1"/>
</dbReference>
<evidence type="ECO:0000313" key="6">
    <source>
        <dbReference type="Proteomes" id="UP000228593"/>
    </source>
</evidence>
<dbReference type="Gene3D" id="1.25.40.10">
    <property type="entry name" value="Tetratricopeptide repeat domain"/>
    <property type="match status" value="1"/>
</dbReference>
<comment type="caution">
    <text evidence="5">The sequence shown here is derived from an EMBL/GenBank/DDBJ whole genome shotgun (WGS) entry which is preliminary data.</text>
</comment>
<dbReference type="PRINTS" id="PR00996">
    <property type="entry name" value="CHERMTFRASE"/>
</dbReference>
<dbReference type="SUPFAM" id="SSF48452">
    <property type="entry name" value="TPR-like"/>
    <property type="match status" value="1"/>
</dbReference>
<dbReference type="EMBL" id="PDOB01000003">
    <property type="protein sequence ID" value="PIL41256.1"/>
    <property type="molecule type" value="Genomic_DNA"/>
</dbReference>
<sequence>MSARELLRQASGLDLSERVVERALRERMAKCGMADTGLYLKYLQDMAPAELAALIELVVVPESWMFRDADAFAAATAHVRHCLAGRPARVVRILSIPCAAGEEPYSMAMALADAGVAPASIRIEGVDLSACAVKRAQAGRYTRNAFRGADLLFRQRHFSRHGDEFQISDALRAQVGFSQANLLGLDTVAGAGRYDVVFCRNLLIYFDEPTAAAAIAVLRSVLADDGMLFAGYAEVPAFCRHGFAPLRLRGAFALRKAEPGEAAAGIANTARIATRAAAPERRQHKPQQVLAAVITAAPHAPDLLAKARRLSDAGDHKGAGAACRALLACEPDSADAYFILGMVSECAHDSAAAEEHWRRCVYLRPGHYDALCHLALLAERGGDAPQAQAWRQRAARIFER</sequence>
<dbReference type="InterPro" id="IPR011990">
    <property type="entry name" value="TPR-like_helical_dom_sf"/>
</dbReference>
<evidence type="ECO:0000256" key="3">
    <source>
        <dbReference type="ARBA" id="ARBA00022691"/>
    </source>
</evidence>
<dbReference type="Proteomes" id="UP000228593">
    <property type="component" value="Unassembled WGS sequence"/>
</dbReference>
<organism evidence="5 6">
    <name type="scientific">Massilia psychrophila</name>
    <dbReference type="NCBI Taxonomy" id="1603353"/>
    <lineage>
        <taxon>Bacteria</taxon>
        <taxon>Pseudomonadati</taxon>
        <taxon>Pseudomonadota</taxon>
        <taxon>Betaproteobacteria</taxon>
        <taxon>Burkholderiales</taxon>
        <taxon>Oxalobacteraceae</taxon>
        <taxon>Telluria group</taxon>
        <taxon>Massilia</taxon>
    </lineage>
</organism>
<dbReference type="Gene3D" id="3.40.50.150">
    <property type="entry name" value="Vaccinia Virus protein VP39"/>
    <property type="match status" value="1"/>
</dbReference>
<feature type="domain" description="CheR-type methyltransferase" evidence="4">
    <location>
        <begin position="1"/>
        <end position="259"/>
    </location>
</feature>
<dbReference type="OrthoDB" id="9816309at2"/>
<dbReference type="InterPro" id="IPR000780">
    <property type="entry name" value="CheR_MeTrfase"/>
</dbReference>
<dbReference type="AlphaFoldDB" id="A0A2G8T5D5"/>
<accession>A0A2G8T5D5</accession>
<reference evidence="5 6" key="1">
    <citation type="submission" date="2017-10" db="EMBL/GenBank/DDBJ databases">
        <title>Massilia psychrophilum sp. nov., a novel purple-pigmented bacterium isolated from Tianshan glacier, Xinjiang Municipality, China.</title>
        <authorList>
            <person name="Wang H."/>
        </authorList>
    </citation>
    <scope>NUCLEOTIDE SEQUENCE [LARGE SCALE GENOMIC DNA]</scope>
    <source>
        <strain evidence="5 6">JCM 30813</strain>
    </source>
</reference>
<dbReference type="PROSITE" id="PS50123">
    <property type="entry name" value="CHER"/>
    <property type="match status" value="1"/>
</dbReference>
<evidence type="ECO:0000256" key="2">
    <source>
        <dbReference type="ARBA" id="ARBA00022679"/>
    </source>
</evidence>
<dbReference type="InterPro" id="IPR029063">
    <property type="entry name" value="SAM-dependent_MTases_sf"/>
</dbReference>
<gene>
    <name evidence="5" type="ORF">CR103_03995</name>
</gene>
<name>A0A2G8T5D5_9BURK</name>
<dbReference type="PANTHER" id="PTHR24422">
    <property type="entry name" value="CHEMOTAXIS PROTEIN METHYLTRANSFERASE"/>
    <property type="match status" value="1"/>
</dbReference>
<keyword evidence="2 5" id="KW-0808">Transferase</keyword>
<dbReference type="SUPFAM" id="SSF53335">
    <property type="entry name" value="S-adenosyl-L-methionine-dependent methyltransferases"/>
    <property type="match status" value="1"/>
</dbReference>
<keyword evidence="1 5" id="KW-0489">Methyltransferase</keyword>
<dbReference type="PANTHER" id="PTHR24422:SF19">
    <property type="entry name" value="CHEMOTAXIS PROTEIN METHYLTRANSFERASE"/>
    <property type="match status" value="1"/>
</dbReference>
<evidence type="ECO:0000313" key="5">
    <source>
        <dbReference type="EMBL" id="PIL41256.1"/>
    </source>
</evidence>
<keyword evidence="3" id="KW-0949">S-adenosyl-L-methionine</keyword>
<evidence type="ECO:0000256" key="1">
    <source>
        <dbReference type="ARBA" id="ARBA00022603"/>
    </source>
</evidence>